<comment type="similarity">
    <text evidence="1">Belongs to the glycosyl hydrolase 38 family.</text>
</comment>
<dbReference type="GO" id="GO:0016798">
    <property type="term" value="F:hydrolase activity, acting on glycosyl bonds"/>
    <property type="evidence" value="ECO:0007669"/>
    <property type="project" value="UniProtKB-KW"/>
</dbReference>
<dbReference type="InterPro" id="IPR015341">
    <property type="entry name" value="Glyco_hydro_38_cen"/>
</dbReference>
<dbReference type="GO" id="GO:0102546">
    <property type="term" value="F:mannosylglycerate hydrolase activity"/>
    <property type="evidence" value="ECO:0007669"/>
    <property type="project" value="UniProtKB-EC"/>
</dbReference>
<feature type="domain" description="Glycoside hydrolase family 38 central" evidence="5">
    <location>
        <begin position="275"/>
        <end position="353"/>
    </location>
</feature>
<dbReference type="CDD" id="cd10815">
    <property type="entry name" value="GH38N_AMII_EcMngB_like"/>
    <property type="match status" value="1"/>
</dbReference>
<dbReference type="PANTHER" id="PTHR46017">
    <property type="entry name" value="ALPHA-MANNOSIDASE 2C1"/>
    <property type="match status" value="1"/>
</dbReference>
<dbReference type="EC" id="3.2.1.170" evidence="6"/>
<organism evidence="6 7">
    <name type="scientific">Exiguobacterium aestuarii</name>
    <dbReference type="NCBI Taxonomy" id="273527"/>
    <lineage>
        <taxon>Bacteria</taxon>
        <taxon>Bacillati</taxon>
        <taxon>Bacillota</taxon>
        <taxon>Bacilli</taxon>
        <taxon>Bacillales</taxon>
        <taxon>Bacillales Family XII. Incertae Sedis</taxon>
        <taxon>Exiguobacterium</taxon>
    </lineage>
</organism>
<dbReference type="Pfam" id="PF01074">
    <property type="entry name" value="Glyco_hydro_38N"/>
    <property type="match status" value="1"/>
</dbReference>
<dbReference type="SMART" id="SM00872">
    <property type="entry name" value="Alpha-mann_mid"/>
    <property type="match status" value="1"/>
</dbReference>
<protein>
    <submittedName>
        <fullName evidence="6">Mannosylglycerate hydrolase</fullName>
        <ecNumber evidence="6">3.2.1.170</ecNumber>
    </submittedName>
</protein>
<accession>A0ABW2PMT3</accession>
<dbReference type="SUPFAM" id="SSF88713">
    <property type="entry name" value="Glycoside hydrolase/deacetylase"/>
    <property type="match status" value="1"/>
</dbReference>
<name>A0ABW2PMT3_9BACL</name>
<dbReference type="Gene3D" id="2.60.40.2220">
    <property type="match status" value="1"/>
</dbReference>
<dbReference type="Gene3D" id="3.20.110.10">
    <property type="entry name" value="Glycoside hydrolase 38, N terminal domain"/>
    <property type="match status" value="1"/>
</dbReference>
<dbReference type="InterPro" id="IPR011682">
    <property type="entry name" value="Glyco_hydro_38_C"/>
</dbReference>
<dbReference type="InterPro" id="IPR011330">
    <property type="entry name" value="Glyco_hydro/deAcase_b/a-brl"/>
</dbReference>
<evidence type="ECO:0000256" key="4">
    <source>
        <dbReference type="ARBA" id="ARBA00023295"/>
    </source>
</evidence>
<dbReference type="Pfam" id="PF07748">
    <property type="entry name" value="Glyco_hydro_38C"/>
    <property type="match status" value="1"/>
</dbReference>
<evidence type="ECO:0000256" key="1">
    <source>
        <dbReference type="ARBA" id="ARBA00009792"/>
    </source>
</evidence>
<dbReference type="Proteomes" id="UP001596439">
    <property type="component" value="Unassembled WGS sequence"/>
</dbReference>
<evidence type="ECO:0000256" key="2">
    <source>
        <dbReference type="ARBA" id="ARBA00022723"/>
    </source>
</evidence>
<dbReference type="InterPro" id="IPR028995">
    <property type="entry name" value="Glyco_hydro_57/38_cen_sf"/>
</dbReference>
<keyword evidence="3 6" id="KW-0378">Hydrolase</keyword>
<dbReference type="RefSeq" id="WP_214790248.1">
    <property type="nucleotide sequence ID" value="NZ_JBHSGY010000010.1"/>
</dbReference>
<dbReference type="InterPro" id="IPR027291">
    <property type="entry name" value="Glyco_hydro_38_N_sf"/>
</dbReference>
<dbReference type="Pfam" id="PF09261">
    <property type="entry name" value="Alpha-mann_mid"/>
    <property type="match status" value="1"/>
</dbReference>
<gene>
    <name evidence="6" type="primary">mngB</name>
    <name evidence="6" type="ORF">ACFQO8_11570</name>
</gene>
<dbReference type="PANTHER" id="PTHR46017:SF2">
    <property type="entry name" value="MANNOSYLGLYCERATE HYDROLASE"/>
    <property type="match status" value="1"/>
</dbReference>
<sequence>MKQVHVVPHMHWDREWYFSTEESRILLVNNLEEIMHRLETDEHYPYYVLDGQTSILEDYLAVKPENRERIKRLVQANKLIIGPWYTQTDEMIVGAESIVRNLLYGIKDSKEFGPHMEIGYLPDSFGQSAQMPMILNGFGIKRSIFWRGTSERHGTNKTEFYWESKDGSNVLVQLMPLGYAIGKYLPTEPEALKKRMDKYLPVLDRGATGENLLLPNGHDQMPIQQNITEVLTELHRLYPEREFFLSRYEKVFEQLEKQLNLPTISGEFLDGKYMRVHRSIYSTRMDIKTMNAIIENKLTNTLEPLMSLAYSLGIEYHHGLIELIWKEIMKNHAHDSIGCCCSDKVHAEIFNRFFIANEKTDQLITFYKRRIVDSIDTKRTEDRLTFFNLRSIAEERVIRTEVITKFESFRLETEDGTEVPYELIQKEIIDPGLIDRQIVHYGNYDPFYKYTIEVRRELAALSYETVFVVSESTPTVVEETTVFGPQLIETKVYDITVKENGTIDLLDKRSGVLHRDLLWLEDSGDDGDEYDYSPLAGDNPITTQSSRPIIQTTSTSNRTVVTISHDMKIPRDLMERKDGRLTNLLKVSLELVIEQNDSTIGLKVVVDNDANDHRLRLCLPTSVQTNVSFSDNQFGEIKRPFIDDAIHVWEEEGWNERPDGIFPMLSYVGLQEESGNGMGVITNSSREFEVIEEGESTLAITLFRSVGVLGKEELVRRPGRPSGIKLSTPDSQMIGTYTFDLAFTSLDGTERLSDLAKRHLTPIVTYNKIPHDAMKLNPTGLCLNASASLFEMAENGLLMSTLKKAENEKALLLRVYNPTEHTIPLMFTKVDFDSFTEVNLNEEPVRDITEVVSNNQFNILPNQVKSILMK</sequence>
<reference evidence="7" key="1">
    <citation type="journal article" date="2019" name="Int. J. Syst. Evol. Microbiol.">
        <title>The Global Catalogue of Microorganisms (GCM) 10K type strain sequencing project: providing services to taxonomists for standard genome sequencing and annotation.</title>
        <authorList>
            <consortium name="The Broad Institute Genomics Platform"/>
            <consortium name="The Broad Institute Genome Sequencing Center for Infectious Disease"/>
            <person name="Wu L."/>
            <person name="Ma J."/>
        </authorList>
    </citation>
    <scope>NUCLEOTIDE SEQUENCE [LARGE SCALE GENOMIC DNA]</scope>
    <source>
        <strain evidence="7">CCUG 55590</strain>
    </source>
</reference>
<dbReference type="Pfam" id="PF17677">
    <property type="entry name" value="Glyco_hydro38C2"/>
    <property type="match status" value="1"/>
</dbReference>
<evidence type="ECO:0000259" key="5">
    <source>
        <dbReference type="SMART" id="SM00872"/>
    </source>
</evidence>
<dbReference type="SUPFAM" id="SSF88688">
    <property type="entry name" value="Families 57/38 glycoside transferase middle domain"/>
    <property type="match status" value="1"/>
</dbReference>
<comment type="caution">
    <text evidence="6">The sequence shown here is derived from an EMBL/GenBank/DDBJ whole genome shotgun (WGS) entry which is preliminary data.</text>
</comment>
<dbReference type="InterPro" id="IPR037094">
    <property type="entry name" value="Glyco_hydro_38_cen_sf"/>
</dbReference>
<dbReference type="InterPro" id="IPR000602">
    <property type="entry name" value="Glyco_hydro_38_N"/>
</dbReference>
<evidence type="ECO:0000313" key="7">
    <source>
        <dbReference type="Proteomes" id="UP001596439"/>
    </source>
</evidence>
<evidence type="ECO:0000256" key="3">
    <source>
        <dbReference type="ARBA" id="ARBA00022801"/>
    </source>
</evidence>
<dbReference type="EMBL" id="JBHTCE010000002">
    <property type="protein sequence ID" value="MFC7390783.1"/>
    <property type="molecule type" value="Genomic_DNA"/>
</dbReference>
<dbReference type="Gene3D" id="2.70.98.30">
    <property type="entry name" value="Golgi alpha-mannosidase II, domain 4"/>
    <property type="match status" value="1"/>
</dbReference>
<keyword evidence="4 6" id="KW-0326">Glycosidase</keyword>
<dbReference type="InterPro" id="IPR011013">
    <property type="entry name" value="Gal_mutarotase_sf_dom"/>
</dbReference>
<dbReference type="NCBIfam" id="NF007331">
    <property type="entry name" value="PRK09819.1"/>
    <property type="match status" value="1"/>
</dbReference>
<dbReference type="SUPFAM" id="SSF74650">
    <property type="entry name" value="Galactose mutarotase-like"/>
    <property type="match status" value="1"/>
</dbReference>
<dbReference type="InterPro" id="IPR041147">
    <property type="entry name" value="GH38_C"/>
</dbReference>
<keyword evidence="2" id="KW-0479">Metal-binding</keyword>
<proteinExistence type="inferred from homology"/>
<dbReference type="Gene3D" id="1.20.1270.50">
    <property type="entry name" value="Glycoside hydrolase family 38, central domain"/>
    <property type="match status" value="1"/>
</dbReference>
<keyword evidence="7" id="KW-1185">Reference proteome</keyword>
<evidence type="ECO:0000313" key="6">
    <source>
        <dbReference type="EMBL" id="MFC7390783.1"/>
    </source>
</evidence>